<dbReference type="InterPro" id="IPR051046">
    <property type="entry name" value="MurCDEF_CellWall_CoF430Synth"/>
</dbReference>
<keyword evidence="6" id="KW-0961">Cell wall biogenesis/degradation</keyword>
<dbReference type="GO" id="GO:0005524">
    <property type="term" value="F:ATP binding"/>
    <property type="evidence" value="ECO:0007669"/>
    <property type="project" value="UniProtKB-KW"/>
</dbReference>
<dbReference type="GO" id="GO:0051301">
    <property type="term" value="P:cell division"/>
    <property type="evidence" value="ECO:0007669"/>
    <property type="project" value="UniProtKB-KW"/>
</dbReference>
<dbReference type="GO" id="GO:0008766">
    <property type="term" value="F:UDP-N-acetylmuramoylalanyl-D-glutamyl-2,6-diaminopimelate-D-alanyl-D-alanine ligase activity"/>
    <property type="evidence" value="ECO:0007669"/>
    <property type="project" value="RHEA"/>
</dbReference>
<evidence type="ECO:0000256" key="1">
    <source>
        <dbReference type="ARBA" id="ARBA00022598"/>
    </source>
</evidence>
<evidence type="ECO:0000256" key="3">
    <source>
        <dbReference type="ARBA" id="ARBA00022741"/>
    </source>
</evidence>
<comment type="function">
    <text evidence="6">Involved in cell wall formation. Catalyzes the final step in the synthesis of UDP-N-acetylmuramoyl-pentapeptide, the precursor of murein.</text>
</comment>
<dbReference type="Pfam" id="PF08245">
    <property type="entry name" value="Mur_ligase_M"/>
    <property type="match status" value="1"/>
</dbReference>
<comment type="caution">
    <text evidence="9">The sequence shown here is derived from an EMBL/GenBank/DDBJ whole genome shotgun (WGS) entry which is preliminary data.</text>
</comment>
<dbReference type="GO" id="GO:0008360">
    <property type="term" value="P:regulation of cell shape"/>
    <property type="evidence" value="ECO:0007669"/>
    <property type="project" value="UniProtKB-KW"/>
</dbReference>
<dbReference type="PANTHER" id="PTHR43024:SF1">
    <property type="entry name" value="UDP-N-ACETYLMURAMOYL-TRIPEPTIDE--D-ALANYL-D-ALANINE LIGASE"/>
    <property type="match status" value="1"/>
</dbReference>
<dbReference type="EC" id="6.3.2.10" evidence="6"/>
<dbReference type="Proteomes" id="UP000034690">
    <property type="component" value="Unassembled WGS sequence"/>
</dbReference>
<evidence type="ECO:0000256" key="2">
    <source>
        <dbReference type="ARBA" id="ARBA00022618"/>
    </source>
</evidence>
<name>A0A0G0NCF3_9BACT</name>
<evidence type="ECO:0000256" key="6">
    <source>
        <dbReference type="RuleBase" id="RU004136"/>
    </source>
</evidence>
<comment type="catalytic activity">
    <reaction evidence="6">
        <text>D-alanyl-D-alanine + UDP-N-acetyl-alpha-D-muramoyl-L-alanyl-gamma-D-glutamyl-meso-2,6-diaminopimelate + ATP = UDP-N-acetyl-alpha-D-muramoyl-L-alanyl-gamma-D-glutamyl-meso-2,6-diaminopimeloyl-D-alanyl-D-alanine + ADP + phosphate + H(+)</text>
        <dbReference type="Rhea" id="RHEA:28374"/>
        <dbReference type="ChEBI" id="CHEBI:15378"/>
        <dbReference type="ChEBI" id="CHEBI:30616"/>
        <dbReference type="ChEBI" id="CHEBI:43474"/>
        <dbReference type="ChEBI" id="CHEBI:57822"/>
        <dbReference type="ChEBI" id="CHEBI:61386"/>
        <dbReference type="ChEBI" id="CHEBI:83905"/>
        <dbReference type="ChEBI" id="CHEBI:456216"/>
        <dbReference type="EC" id="6.3.2.10"/>
    </reaction>
</comment>
<proteinExistence type="predicted"/>
<accession>A0A0G0NCF3</accession>
<feature type="domain" description="Mur ligase central" evidence="8">
    <location>
        <begin position="72"/>
        <end position="260"/>
    </location>
</feature>
<evidence type="ECO:0000256" key="4">
    <source>
        <dbReference type="ARBA" id="ARBA00022840"/>
    </source>
</evidence>
<dbReference type="InterPro" id="IPR004101">
    <property type="entry name" value="Mur_ligase_C"/>
</dbReference>
<dbReference type="PATRIC" id="fig|1618551.3.peg.943"/>
<organism evidence="9 10">
    <name type="scientific">Candidatus Woesebacteria bacterium GW2011_GWA1_39_21b</name>
    <dbReference type="NCBI Taxonomy" id="1618551"/>
    <lineage>
        <taxon>Bacteria</taxon>
        <taxon>Candidatus Woeseibacteriota</taxon>
    </lineage>
</organism>
<dbReference type="SUPFAM" id="SSF53623">
    <property type="entry name" value="MurD-like peptide ligases, catalytic domain"/>
    <property type="match status" value="1"/>
</dbReference>
<dbReference type="GO" id="GO:0071555">
    <property type="term" value="P:cell wall organization"/>
    <property type="evidence" value="ECO:0007669"/>
    <property type="project" value="UniProtKB-KW"/>
</dbReference>
<dbReference type="GO" id="GO:0009252">
    <property type="term" value="P:peptidoglycan biosynthetic process"/>
    <property type="evidence" value="ECO:0007669"/>
    <property type="project" value="UniProtKB-UniPathway"/>
</dbReference>
<evidence type="ECO:0000313" key="10">
    <source>
        <dbReference type="Proteomes" id="UP000034690"/>
    </source>
</evidence>
<dbReference type="Gene3D" id="3.90.190.20">
    <property type="entry name" value="Mur ligase, C-terminal domain"/>
    <property type="match status" value="1"/>
</dbReference>
<comment type="pathway">
    <text evidence="6">Cell wall biogenesis; peptidoglycan biosynthesis.</text>
</comment>
<keyword evidence="3" id="KW-0547">Nucleotide-binding</keyword>
<comment type="subcellular location">
    <subcellularLocation>
        <location evidence="6">Cytoplasm</location>
    </subcellularLocation>
</comment>
<feature type="domain" description="Mur ligase C-terminal" evidence="7">
    <location>
        <begin position="282"/>
        <end position="408"/>
    </location>
</feature>
<sequence>MKSLFINSLRWWVGTNLPDEHIFIHPSNRPKKLRDKIQIYFRKWIVHPIKRRLSKYYLILLKNVTDIKVIGITGSAGKTTTKEMLASILKTENKTVYSYANIDPIYNIPSTILRCNFKARFLVLEMGVEFPGEMDFYLWLAKPDIGVITNIYPTHLHFFGDADGVFREKSKLIRRLSEGSVAILNNSDKFLVKLKDSLKARTVWFGTGGEVISSQEQLQNDGRMKFLLIFDKDPKKSVWVEIPVVGSQFVDNALAAAAVAKNLGFSLENIKKGLETYEIPEHRMNIIKLKNGALLLDDSYNNNPAAAKYTLKTFQKIANKKNKIVIFGDMLELGKLERYYHLKLGKIIGKMNIDYLIGVGKASKTTVIEAGKILGREKVAWVIKKEMIMPLLVPRIQKNSIVLIKGSRSIGLDEVVSRLLRRFS</sequence>
<keyword evidence="1 9" id="KW-0436">Ligase</keyword>
<dbReference type="Pfam" id="PF02875">
    <property type="entry name" value="Mur_ligase_C"/>
    <property type="match status" value="1"/>
</dbReference>
<dbReference type="SUPFAM" id="SSF53244">
    <property type="entry name" value="MurD-like peptide ligases, peptide-binding domain"/>
    <property type="match status" value="1"/>
</dbReference>
<reference evidence="9 10" key="1">
    <citation type="journal article" date="2015" name="Nature">
        <title>rRNA introns, odd ribosomes, and small enigmatic genomes across a large radiation of phyla.</title>
        <authorList>
            <person name="Brown C.T."/>
            <person name="Hug L.A."/>
            <person name="Thomas B.C."/>
            <person name="Sharon I."/>
            <person name="Castelle C.J."/>
            <person name="Singh A."/>
            <person name="Wilkins M.J."/>
            <person name="Williams K.H."/>
            <person name="Banfield J.F."/>
        </authorList>
    </citation>
    <scope>NUCLEOTIDE SEQUENCE [LARGE SCALE GENOMIC DNA]</scope>
</reference>
<dbReference type="InterPro" id="IPR036615">
    <property type="entry name" value="Mur_ligase_C_dom_sf"/>
</dbReference>
<dbReference type="GO" id="GO:0005737">
    <property type="term" value="C:cytoplasm"/>
    <property type="evidence" value="ECO:0007669"/>
    <property type="project" value="UniProtKB-SubCell"/>
</dbReference>
<keyword evidence="6" id="KW-0133">Cell shape</keyword>
<keyword evidence="5 6" id="KW-0131">Cell cycle</keyword>
<keyword evidence="2 6" id="KW-0132">Cell division</keyword>
<dbReference type="UniPathway" id="UPA00219"/>
<keyword evidence="4" id="KW-0067">ATP-binding</keyword>
<dbReference type="PANTHER" id="PTHR43024">
    <property type="entry name" value="UDP-N-ACETYLMURAMOYL-TRIPEPTIDE--D-ALANYL-D-ALANINE LIGASE"/>
    <property type="match status" value="1"/>
</dbReference>
<dbReference type="AlphaFoldDB" id="A0A0G0NCF3"/>
<evidence type="ECO:0000259" key="7">
    <source>
        <dbReference type="Pfam" id="PF02875"/>
    </source>
</evidence>
<dbReference type="GO" id="GO:0047480">
    <property type="term" value="F:UDP-N-acetylmuramoyl-tripeptide-D-alanyl-D-alanine ligase activity"/>
    <property type="evidence" value="ECO:0007669"/>
    <property type="project" value="UniProtKB-EC"/>
</dbReference>
<evidence type="ECO:0000259" key="8">
    <source>
        <dbReference type="Pfam" id="PF08245"/>
    </source>
</evidence>
<dbReference type="NCBIfam" id="TIGR01143">
    <property type="entry name" value="murF"/>
    <property type="match status" value="1"/>
</dbReference>
<protein>
    <recommendedName>
        <fullName evidence="6">UDP-N-acetylmuramoyl-tripeptide--D-alanyl-D-alanine ligase</fullName>
        <ecNumber evidence="6">6.3.2.10</ecNumber>
    </recommendedName>
</protein>
<evidence type="ECO:0000256" key="5">
    <source>
        <dbReference type="ARBA" id="ARBA00023306"/>
    </source>
</evidence>
<dbReference type="InterPro" id="IPR013221">
    <property type="entry name" value="Mur_ligase_cen"/>
</dbReference>
<evidence type="ECO:0000313" key="9">
    <source>
        <dbReference type="EMBL" id="KKR13143.1"/>
    </source>
</evidence>
<dbReference type="InterPro" id="IPR005863">
    <property type="entry name" value="UDP-N-AcMur_synth"/>
</dbReference>
<gene>
    <name evidence="9" type="ORF">UT40_C0023G0009</name>
</gene>
<dbReference type="EMBL" id="LBWQ01000023">
    <property type="protein sequence ID" value="KKR13143.1"/>
    <property type="molecule type" value="Genomic_DNA"/>
</dbReference>
<dbReference type="Gene3D" id="3.40.1190.10">
    <property type="entry name" value="Mur-like, catalytic domain"/>
    <property type="match status" value="1"/>
</dbReference>
<dbReference type="InterPro" id="IPR036565">
    <property type="entry name" value="Mur-like_cat_sf"/>
</dbReference>
<keyword evidence="6" id="KW-0573">Peptidoglycan synthesis</keyword>